<dbReference type="GO" id="GO:0006508">
    <property type="term" value="P:proteolysis"/>
    <property type="evidence" value="ECO:0007669"/>
    <property type="project" value="InterPro"/>
</dbReference>
<dbReference type="InterPro" id="IPR007484">
    <property type="entry name" value="Peptidase_M28"/>
</dbReference>
<dbReference type="Gene3D" id="3.40.630.10">
    <property type="entry name" value="Zn peptidases"/>
    <property type="match status" value="1"/>
</dbReference>
<dbReference type="SUPFAM" id="SSF53187">
    <property type="entry name" value="Zn-dependent exopeptidases"/>
    <property type="match status" value="1"/>
</dbReference>
<dbReference type="GO" id="GO:0008235">
    <property type="term" value="F:metalloexopeptidase activity"/>
    <property type="evidence" value="ECO:0007669"/>
    <property type="project" value="InterPro"/>
</dbReference>
<dbReference type="AlphaFoldDB" id="A0A518BF86"/>
<evidence type="ECO:0000259" key="2">
    <source>
        <dbReference type="Pfam" id="PF04389"/>
    </source>
</evidence>
<name>A0A518BF86_9BACT</name>
<dbReference type="Proteomes" id="UP000316921">
    <property type="component" value="Chromosome"/>
</dbReference>
<feature type="chain" id="PRO_5022019024" evidence="1">
    <location>
        <begin position="21"/>
        <end position="506"/>
    </location>
</feature>
<dbReference type="PANTHER" id="PTHR12147:SF26">
    <property type="entry name" value="PEPTIDASE M28 DOMAIN-CONTAINING PROTEIN"/>
    <property type="match status" value="1"/>
</dbReference>
<dbReference type="Gene3D" id="3.50.30.30">
    <property type="match status" value="1"/>
</dbReference>
<proteinExistence type="predicted"/>
<evidence type="ECO:0000256" key="1">
    <source>
        <dbReference type="SAM" id="SignalP"/>
    </source>
</evidence>
<accession>A0A518BF86</accession>
<dbReference type="PANTHER" id="PTHR12147">
    <property type="entry name" value="METALLOPEPTIDASE M28 FAMILY MEMBER"/>
    <property type="match status" value="1"/>
</dbReference>
<protein>
    <submittedName>
        <fullName evidence="3">Peptidase family M28</fullName>
    </submittedName>
</protein>
<dbReference type="InterPro" id="IPR045175">
    <property type="entry name" value="M28_fam"/>
</dbReference>
<dbReference type="EMBL" id="CP036287">
    <property type="protein sequence ID" value="QDU65563.1"/>
    <property type="molecule type" value="Genomic_DNA"/>
</dbReference>
<feature type="domain" description="Peptidase M28" evidence="2">
    <location>
        <begin position="285"/>
        <end position="484"/>
    </location>
</feature>
<organism evidence="3 4">
    <name type="scientific">Engelhardtia mirabilis</name>
    <dbReference type="NCBI Taxonomy" id="2528011"/>
    <lineage>
        <taxon>Bacteria</taxon>
        <taxon>Pseudomonadati</taxon>
        <taxon>Planctomycetota</taxon>
        <taxon>Planctomycetia</taxon>
        <taxon>Planctomycetia incertae sedis</taxon>
        <taxon>Engelhardtia</taxon>
    </lineage>
</organism>
<dbReference type="Pfam" id="PF04389">
    <property type="entry name" value="Peptidase_M28"/>
    <property type="match status" value="1"/>
</dbReference>
<feature type="signal peptide" evidence="1">
    <location>
        <begin position="1"/>
        <end position="20"/>
    </location>
</feature>
<reference evidence="3 4" key="1">
    <citation type="submission" date="2019-02" db="EMBL/GenBank/DDBJ databases">
        <title>Deep-cultivation of Planctomycetes and their phenomic and genomic characterization uncovers novel biology.</title>
        <authorList>
            <person name="Wiegand S."/>
            <person name="Jogler M."/>
            <person name="Boedeker C."/>
            <person name="Pinto D."/>
            <person name="Vollmers J."/>
            <person name="Rivas-Marin E."/>
            <person name="Kohn T."/>
            <person name="Peeters S.H."/>
            <person name="Heuer A."/>
            <person name="Rast P."/>
            <person name="Oberbeckmann S."/>
            <person name="Bunk B."/>
            <person name="Jeske O."/>
            <person name="Meyerdierks A."/>
            <person name="Storesund J.E."/>
            <person name="Kallscheuer N."/>
            <person name="Luecker S."/>
            <person name="Lage O.M."/>
            <person name="Pohl T."/>
            <person name="Merkel B.J."/>
            <person name="Hornburger P."/>
            <person name="Mueller R.-W."/>
            <person name="Bruemmer F."/>
            <person name="Labrenz M."/>
            <person name="Spormann A.M."/>
            <person name="Op den Camp H."/>
            <person name="Overmann J."/>
            <person name="Amann R."/>
            <person name="Jetten M.S.M."/>
            <person name="Mascher T."/>
            <person name="Medema M.H."/>
            <person name="Devos D.P."/>
            <person name="Kaster A.-K."/>
            <person name="Ovreas L."/>
            <person name="Rohde M."/>
            <person name="Galperin M.Y."/>
            <person name="Jogler C."/>
        </authorList>
    </citation>
    <scope>NUCLEOTIDE SEQUENCE [LARGE SCALE GENOMIC DNA]</scope>
    <source>
        <strain evidence="3 4">Pla133</strain>
    </source>
</reference>
<dbReference type="KEGG" id="pbap:Pla133_06280"/>
<keyword evidence="1" id="KW-0732">Signal</keyword>
<gene>
    <name evidence="3" type="ORF">Pla133_06280</name>
</gene>
<sequence length="506" mass="54106" precursor="true">MLTAPSLPLLAALFFAPTAAQDLAAAPQSVAHTSATPLERALESVNDRAIRADMDFLAGPALGGRGTPSPELELAARYVEARLRRLGIEPGTTDGYQNRFDLSGLQLDVERCSISITAPEGQRTLQLGDGAYLRSGSDLIDVDVDAGVVAVGDGSRSVIDEVGDLTGSWALMFESGRGTTGAIRRLVDAGAAGVLVTPGNEYEREPYAERYADSLERLGKLRYSSPTSAPPEARTGAPVLLVDREVGTWMLSSLGFDAAPAPGTRLDLRVAERRAVTRKDASAPNVAGLLRGTDPELASQVLVLCAHLDHLGTDAEGVVYPGADDNASGTVGLLALAEAIVARGAYGRSVLFLWVSGEESGLWGSAMWCRDPRLPAGLAPRAAYNMDMIGRDAPATLWVTPTSEHAAFNPFAALAPELAGTEGFEDIVSQDSYWRASDHYSFASELRIPVLYLSSGEHDDYHKPTDLPERIDFDKLERIVRLTLRILERTDGLTLEPVESVDGRPR</sequence>
<evidence type="ECO:0000313" key="3">
    <source>
        <dbReference type="EMBL" id="QDU65563.1"/>
    </source>
</evidence>
<evidence type="ECO:0000313" key="4">
    <source>
        <dbReference type="Proteomes" id="UP000316921"/>
    </source>
</evidence>
<dbReference type="RefSeq" id="WP_145062306.1">
    <property type="nucleotide sequence ID" value="NZ_CP036287.1"/>
</dbReference>
<keyword evidence="4" id="KW-1185">Reference proteome</keyword>